<dbReference type="EMBL" id="QGGO01000043">
    <property type="protein sequence ID" value="PWK16831.1"/>
    <property type="molecule type" value="Genomic_DNA"/>
</dbReference>
<comment type="caution">
    <text evidence="1">The sequence shown here is derived from an EMBL/GenBank/DDBJ whole genome shotgun (WGS) entry which is preliminary data.</text>
</comment>
<name>A0A316DF42_9BACT</name>
<dbReference type="AlphaFoldDB" id="A0A316DF42"/>
<dbReference type="PROSITE" id="PS51257">
    <property type="entry name" value="PROKAR_LIPOPROTEIN"/>
    <property type="match status" value="1"/>
</dbReference>
<accession>A0A316DF42</accession>
<proteinExistence type="predicted"/>
<reference evidence="1 2" key="1">
    <citation type="submission" date="2018-05" db="EMBL/GenBank/DDBJ databases">
        <title>Genomic Encyclopedia of Archaeal and Bacterial Type Strains, Phase II (KMG-II): from individual species to whole genera.</title>
        <authorList>
            <person name="Goeker M."/>
        </authorList>
    </citation>
    <scope>NUCLEOTIDE SEQUENCE [LARGE SCALE GENOMIC DNA]</scope>
    <source>
        <strain evidence="1 2">DSM 22214</strain>
    </source>
</reference>
<dbReference type="Proteomes" id="UP000245489">
    <property type="component" value="Unassembled WGS sequence"/>
</dbReference>
<gene>
    <name evidence="1" type="ORF">LV89_04713</name>
</gene>
<keyword evidence="2" id="KW-1185">Reference proteome</keyword>
<protein>
    <recommendedName>
        <fullName evidence="3">Lipoprotein</fullName>
    </recommendedName>
</protein>
<organism evidence="1 2">
    <name type="scientific">Arcicella aurantiaca</name>
    <dbReference type="NCBI Taxonomy" id="591202"/>
    <lineage>
        <taxon>Bacteria</taxon>
        <taxon>Pseudomonadati</taxon>
        <taxon>Bacteroidota</taxon>
        <taxon>Cytophagia</taxon>
        <taxon>Cytophagales</taxon>
        <taxon>Flectobacillaceae</taxon>
        <taxon>Arcicella</taxon>
    </lineage>
</organism>
<dbReference type="RefSeq" id="WP_146199250.1">
    <property type="nucleotide sequence ID" value="NZ_QGGO01000043.1"/>
</dbReference>
<evidence type="ECO:0008006" key="3">
    <source>
        <dbReference type="Google" id="ProtNLM"/>
    </source>
</evidence>
<evidence type="ECO:0000313" key="2">
    <source>
        <dbReference type="Proteomes" id="UP000245489"/>
    </source>
</evidence>
<evidence type="ECO:0000313" key="1">
    <source>
        <dbReference type="EMBL" id="PWK16831.1"/>
    </source>
</evidence>
<sequence length="67" mass="7905">MKNIFFLFTLISFISCQEEKPKKIVFNTNLQCRKADSRDYRIGQSRITMVKSKLPKQNPARTIEQKP</sequence>